<evidence type="ECO:0000256" key="5">
    <source>
        <dbReference type="ARBA" id="ARBA00022801"/>
    </source>
</evidence>
<dbReference type="GO" id="GO:0015074">
    <property type="term" value="P:DNA integration"/>
    <property type="evidence" value="ECO:0007669"/>
    <property type="project" value="InterPro"/>
</dbReference>
<evidence type="ECO:0000256" key="3">
    <source>
        <dbReference type="ARBA" id="ARBA00022722"/>
    </source>
</evidence>
<evidence type="ECO:0000259" key="7">
    <source>
        <dbReference type="PROSITE" id="PS50994"/>
    </source>
</evidence>
<dbReference type="Pfam" id="PF17917">
    <property type="entry name" value="RT_RNaseH"/>
    <property type="match status" value="1"/>
</dbReference>
<dbReference type="Proteomes" id="UP000257109">
    <property type="component" value="Unassembled WGS sequence"/>
</dbReference>
<evidence type="ECO:0000313" key="8">
    <source>
        <dbReference type="EMBL" id="RDX61313.1"/>
    </source>
</evidence>
<dbReference type="GO" id="GO:0016787">
    <property type="term" value="F:hydrolase activity"/>
    <property type="evidence" value="ECO:0007669"/>
    <property type="project" value="UniProtKB-KW"/>
</dbReference>
<dbReference type="OrthoDB" id="1433105at2759"/>
<evidence type="ECO:0000256" key="6">
    <source>
        <dbReference type="ARBA" id="ARBA00022918"/>
    </source>
</evidence>
<dbReference type="PROSITE" id="PS50994">
    <property type="entry name" value="INTEGRASE"/>
    <property type="match status" value="1"/>
</dbReference>
<evidence type="ECO:0000256" key="4">
    <source>
        <dbReference type="ARBA" id="ARBA00022759"/>
    </source>
</evidence>
<dbReference type="GO" id="GO:0003676">
    <property type="term" value="F:nucleic acid binding"/>
    <property type="evidence" value="ECO:0007669"/>
    <property type="project" value="InterPro"/>
</dbReference>
<dbReference type="InterPro" id="IPR001584">
    <property type="entry name" value="Integrase_cat-core"/>
</dbReference>
<keyword evidence="2" id="KW-0548">Nucleotidyltransferase</keyword>
<feature type="domain" description="Integrase catalytic" evidence="7">
    <location>
        <begin position="467"/>
        <end position="558"/>
    </location>
</feature>
<dbReference type="Pfam" id="PF17921">
    <property type="entry name" value="Integrase_H2C2"/>
    <property type="match status" value="1"/>
</dbReference>
<dbReference type="CDD" id="cd00303">
    <property type="entry name" value="retropepsin_like"/>
    <property type="match status" value="1"/>
</dbReference>
<dbReference type="Gene3D" id="1.10.340.70">
    <property type="match status" value="1"/>
</dbReference>
<dbReference type="InterPro" id="IPR041373">
    <property type="entry name" value="RT_RNaseH"/>
</dbReference>
<proteinExistence type="predicted"/>
<gene>
    <name evidence="8" type="primary">gag-pol</name>
    <name evidence="8" type="ORF">CR513_60467</name>
</gene>
<dbReference type="Gene3D" id="3.30.420.10">
    <property type="entry name" value="Ribonuclease H-like superfamily/Ribonuclease H"/>
    <property type="match status" value="1"/>
</dbReference>
<evidence type="ECO:0000313" key="9">
    <source>
        <dbReference type="Proteomes" id="UP000257109"/>
    </source>
</evidence>
<keyword evidence="5" id="KW-0378">Hydrolase</keyword>
<dbReference type="Pfam" id="PF00665">
    <property type="entry name" value="rve"/>
    <property type="match status" value="1"/>
</dbReference>
<reference evidence="8" key="1">
    <citation type="submission" date="2018-05" db="EMBL/GenBank/DDBJ databases">
        <title>Draft genome of Mucuna pruriens seed.</title>
        <authorList>
            <person name="Nnadi N.E."/>
            <person name="Vos R."/>
            <person name="Hasami M.H."/>
            <person name="Devisetty U.K."/>
            <person name="Aguiy J.C."/>
        </authorList>
    </citation>
    <scope>NUCLEOTIDE SEQUENCE [LARGE SCALE GENOMIC DNA]</scope>
    <source>
        <strain evidence="8">JCA_2017</strain>
    </source>
</reference>
<feature type="non-terminal residue" evidence="8">
    <location>
        <position position="1"/>
    </location>
</feature>
<dbReference type="InterPro" id="IPR041588">
    <property type="entry name" value="Integrase_H2C2"/>
</dbReference>
<organism evidence="8 9">
    <name type="scientific">Mucuna pruriens</name>
    <name type="common">Velvet bean</name>
    <name type="synonym">Dolichos pruriens</name>
    <dbReference type="NCBI Taxonomy" id="157652"/>
    <lineage>
        <taxon>Eukaryota</taxon>
        <taxon>Viridiplantae</taxon>
        <taxon>Streptophyta</taxon>
        <taxon>Embryophyta</taxon>
        <taxon>Tracheophyta</taxon>
        <taxon>Spermatophyta</taxon>
        <taxon>Magnoliopsida</taxon>
        <taxon>eudicotyledons</taxon>
        <taxon>Gunneridae</taxon>
        <taxon>Pentapetalae</taxon>
        <taxon>rosids</taxon>
        <taxon>fabids</taxon>
        <taxon>Fabales</taxon>
        <taxon>Fabaceae</taxon>
        <taxon>Papilionoideae</taxon>
        <taxon>50 kb inversion clade</taxon>
        <taxon>NPAAA clade</taxon>
        <taxon>indigoferoid/millettioid clade</taxon>
        <taxon>Phaseoleae</taxon>
        <taxon>Mucuna</taxon>
    </lineage>
</organism>
<keyword evidence="1" id="KW-0808">Transferase</keyword>
<dbReference type="PANTHER" id="PTHR33067:SF15">
    <property type="entry name" value="RNA-DIRECTED DNA POLYMERASE"/>
    <property type="match status" value="1"/>
</dbReference>
<evidence type="ECO:0000256" key="1">
    <source>
        <dbReference type="ARBA" id="ARBA00022679"/>
    </source>
</evidence>
<dbReference type="InterPro" id="IPR012337">
    <property type="entry name" value="RNaseH-like_sf"/>
</dbReference>
<sequence length="558" mass="63683">MFRKVEINIPLLDAIKQVPKYAKFLEELCVHKRKKMKGNREIGGVVSALTRNKELTAGAPALPKKCRDPGIFSVPCTIGECTFADAMLDLGASINVMPASIYRSLNFGNLEPIGMTIQLAKRSIVQPLGVLEDVLVQVNELLFPADFYVLDMEDETSGKESTLILGRPFLMTARTKIDVHAGMLSMDYRRLNQATRKDHFPLPFIDQVLEKLARKSHYYFLDGAEELTHICPYSASTKLGPAIELMCDASKSALGAVLDQRAGVDQPMHDKFRSYLLDSKIIVFSDQNVLRYLLKKLDAKPRLIRWMLLLQEFDIEIRIKKGAENFDRKRKRTNAHLRRIPKQAASEHQSIHTMRHLGYIKKNFRVMPNIKNGMIPTFGDYVRTKCILDVEINSVLQFCHSTPGGGHYGSTRTAKKVLDYGLYWPTMFRDTHHFVSTCERCQKVGMTMNQRHEMPQQPILFCEVLIWVEAITTKTNDAKAIVDFLKSNIFYRFGMPKALISDQGSHFCNRAMTSLLQKYGVMHRISTAYHRQTNGQAEVFNREIKKTLQKMTNPSKKD</sequence>
<dbReference type="GO" id="GO:0003964">
    <property type="term" value="F:RNA-directed DNA polymerase activity"/>
    <property type="evidence" value="ECO:0007669"/>
    <property type="project" value="UniProtKB-KW"/>
</dbReference>
<dbReference type="SUPFAM" id="SSF53098">
    <property type="entry name" value="Ribonuclease H-like"/>
    <property type="match status" value="1"/>
</dbReference>
<keyword evidence="4" id="KW-0255">Endonuclease</keyword>
<keyword evidence="9" id="KW-1185">Reference proteome</keyword>
<keyword evidence="3" id="KW-0540">Nuclease</keyword>
<evidence type="ECO:0000256" key="2">
    <source>
        <dbReference type="ARBA" id="ARBA00022695"/>
    </source>
</evidence>
<dbReference type="SUPFAM" id="SSF56672">
    <property type="entry name" value="DNA/RNA polymerases"/>
    <property type="match status" value="1"/>
</dbReference>
<dbReference type="PANTHER" id="PTHR33067">
    <property type="entry name" value="RNA-DIRECTED DNA POLYMERASE-RELATED"/>
    <property type="match status" value="1"/>
</dbReference>
<dbReference type="InterPro" id="IPR036397">
    <property type="entry name" value="RNaseH_sf"/>
</dbReference>
<dbReference type="GO" id="GO:0004519">
    <property type="term" value="F:endonuclease activity"/>
    <property type="evidence" value="ECO:0007669"/>
    <property type="project" value="UniProtKB-KW"/>
</dbReference>
<dbReference type="AlphaFoldDB" id="A0A371E5N1"/>
<dbReference type="InterPro" id="IPR021109">
    <property type="entry name" value="Peptidase_aspartic_dom_sf"/>
</dbReference>
<accession>A0A371E5N1</accession>
<keyword evidence="6" id="KW-0695">RNA-directed DNA polymerase</keyword>
<dbReference type="InterPro" id="IPR043502">
    <property type="entry name" value="DNA/RNA_pol_sf"/>
</dbReference>
<name>A0A371E5N1_MUCPR</name>
<comment type="caution">
    <text evidence="8">The sequence shown here is derived from an EMBL/GenBank/DDBJ whole genome shotgun (WGS) entry which is preliminary data.</text>
</comment>
<dbReference type="EMBL" id="QJKJ01016214">
    <property type="protein sequence ID" value="RDX61313.1"/>
    <property type="molecule type" value="Genomic_DNA"/>
</dbReference>
<protein>
    <submittedName>
        <fullName evidence="8">Gag-pol</fullName>
    </submittedName>
</protein>
<dbReference type="Gene3D" id="2.40.70.10">
    <property type="entry name" value="Acid Proteases"/>
    <property type="match status" value="1"/>
</dbReference>